<dbReference type="OrthoDB" id="9782395at2"/>
<dbReference type="PROSITE" id="PS51257">
    <property type="entry name" value="PROKAR_LIPOPROTEIN"/>
    <property type="match status" value="1"/>
</dbReference>
<evidence type="ECO:0000313" key="3">
    <source>
        <dbReference type="EMBL" id="MTW10330.1"/>
    </source>
</evidence>
<dbReference type="PANTHER" id="PTHR30336:SF20">
    <property type="entry name" value="DUF218 DOMAIN-CONTAINING PROTEIN"/>
    <property type="match status" value="1"/>
</dbReference>
<evidence type="ECO:0000256" key="1">
    <source>
        <dbReference type="SAM" id="SignalP"/>
    </source>
</evidence>
<organism evidence="3 4">
    <name type="scientific">Massilia eburnea</name>
    <dbReference type="NCBI Taxonomy" id="1776165"/>
    <lineage>
        <taxon>Bacteria</taxon>
        <taxon>Pseudomonadati</taxon>
        <taxon>Pseudomonadota</taxon>
        <taxon>Betaproteobacteria</taxon>
        <taxon>Burkholderiales</taxon>
        <taxon>Oxalobacteraceae</taxon>
        <taxon>Telluria group</taxon>
        <taxon>Massilia</taxon>
    </lineage>
</organism>
<keyword evidence="1" id="KW-0732">Signal</keyword>
<proteinExistence type="predicted"/>
<dbReference type="PANTHER" id="PTHR30336">
    <property type="entry name" value="INNER MEMBRANE PROTEIN, PROBABLE PERMEASE"/>
    <property type="match status" value="1"/>
</dbReference>
<comment type="caution">
    <text evidence="3">The sequence shown here is derived from an EMBL/GenBank/DDBJ whole genome shotgun (WGS) entry which is preliminary data.</text>
</comment>
<dbReference type="RefSeq" id="WP_155453276.1">
    <property type="nucleotide sequence ID" value="NZ_WNKX01000004.1"/>
</dbReference>
<dbReference type="GO" id="GO:0005886">
    <property type="term" value="C:plasma membrane"/>
    <property type="evidence" value="ECO:0007669"/>
    <property type="project" value="TreeGrafter"/>
</dbReference>
<accession>A0A6L6QDQ9</accession>
<evidence type="ECO:0000259" key="2">
    <source>
        <dbReference type="Pfam" id="PF02698"/>
    </source>
</evidence>
<dbReference type="CDD" id="cd06259">
    <property type="entry name" value="YdcF-like"/>
    <property type="match status" value="1"/>
</dbReference>
<dbReference type="InterPro" id="IPR051599">
    <property type="entry name" value="Cell_Envelope_Assoc"/>
</dbReference>
<protein>
    <submittedName>
        <fullName evidence="3">YdcF family protein</fullName>
    </submittedName>
</protein>
<feature type="domain" description="DUF218" evidence="2">
    <location>
        <begin position="35"/>
        <end position="155"/>
    </location>
</feature>
<keyword evidence="4" id="KW-1185">Reference proteome</keyword>
<feature type="chain" id="PRO_5026883118" evidence="1">
    <location>
        <begin position="24"/>
        <end position="187"/>
    </location>
</feature>
<name>A0A6L6QDQ9_9BURK</name>
<dbReference type="Proteomes" id="UP000472320">
    <property type="component" value="Unassembled WGS sequence"/>
</dbReference>
<reference evidence="3 4" key="1">
    <citation type="submission" date="2019-11" db="EMBL/GenBank/DDBJ databases">
        <title>Type strains purchased from KCTC, JCM and DSMZ.</title>
        <authorList>
            <person name="Lu H."/>
        </authorList>
    </citation>
    <scope>NUCLEOTIDE SEQUENCE [LARGE SCALE GENOMIC DNA]</scope>
    <source>
        <strain evidence="3 4">JCM 31587</strain>
    </source>
</reference>
<dbReference type="Gene3D" id="3.40.50.620">
    <property type="entry name" value="HUPs"/>
    <property type="match status" value="1"/>
</dbReference>
<gene>
    <name evidence="3" type="ORF">GM658_06900</name>
</gene>
<feature type="signal peptide" evidence="1">
    <location>
        <begin position="1"/>
        <end position="23"/>
    </location>
</feature>
<sequence length="187" mass="19968">MRAFKFLALIVAGLFLACAGLLAAAGCADKLVPADLIVVPGNTVAPDGTPSPRLRARLDVALKVYRDFGARRIFVSGGIGKEGFDEAVVMADYLKANGVPAAVIVVDSRGLDTQATARNAAAYMRANGLRSALVATQYFHVPRTRFALERAGVHVAGHAHARFVEMRDLYSIAREVVGLISYFFTTS</sequence>
<dbReference type="InterPro" id="IPR003848">
    <property type="entry name" value="DUF218"/>
</dbReference>
<dbReference type="InterPro" id="IPR014729">
    <property type="entry name" value="Rossmann-like_a/b/a_fold"/>
</dbReference>
<evidence type="ECO:0000313" key="4">
    <source>
        <dbReference type="Proteomes" id="UP000472320"/>
    </source>
</evidence>
<dbReference type="AlphaFoldDB" id="A0A6L6QDQ9"/>
<dbReference type="EMBL" id="WNKX01000004">
    <property type="protein sequence ID" value="MTW10330.1"/>
    <property type="molecule type" value="Genomic_DNA"/>
</dbReference>
<dbReference type="Pfam" id="PF02698">
    <property type="entry name" value="DUF218"/>
    <property type="match status" value="1"/>
</dbReference>